<reference evidence="1" key="1">
    <citation type="submission" date="2018-02" db="EMBL/GenBank/DDBJ databases">
        <title>Rhizophora mucronata_Transcriptome.</title>
        <authorList>
            <person name="Meera S.P."/>
            <person name="Sreeshan A."/>
            <person name="Augustine A."/>
        </authorList>
    </citation>
    <scope>NUCLEOTIDE SEQUENCE</scope>
    <source>
        <tissue evidence="1">Leaf</tissue>
    </source>
</reference>
<protein>
    <submittedName>
        <fullName evidence="1">Uncharacterized protein</fullName>
    </submittedName>
</protein>
<organism evidence="1">
    <name type="scientific">Rhizophora mucronata</name>
    <name type="common">Asiatic mangrove</name>
    <dbReference type="NCBI Taxonomy" id="61149"/>
    <lineage>
        <taxon>Eukaryota</taxon>
        <taxon>Viridiplantae</taxon>
        <taxon>Streptophyta</taxon>
        <taxon>Embryophyta</taxon>
        <taxon>Tracheophyta</taxon>
        <taxon>Spermatophyta</taxon>
        <taxon>Magnoliopsida</taxon>
        <taxon>eudicotyledons</taxon>
        <taxon>Gunneridae</taxon>
        <taxon>Pentapetalae</taxon>
        <taxon>rosids</taxon>
        <taxon>fabids</taxon>
        <taxon>Malpighiales</taxon>
        <taxon>Rhizophoraceae</taxon>
        <taxon>Rhizophora</taxon>
    </lineage>
</organism>
<dbReference type="AlphaFoldDB" id="A0A2P2PUQ2"/>
<accession>A0A2P2PUQ2</accession>
<name>A0A2P2PUQ2_RHIMU</name>
<evidence type="ECO:0000313" key="1">
    <source>
        <dbReference type="EMBL" id="MBX58474.1"/>
    </source>
</evidence>
<dbReference type="EMBL" id="GGEC01077990">
    <property type="protein sequence ID" value="MBX58474.1"/>
    <property type="molecule type" value="Transcribed_RNA"/>
</dbReference>
<proteinExistence type="predicted"/>
<sequence>MDKKSNPTSHRNVIWLCTHPSLPPLLPRFLFSSFYNIILFR</sequence>